<sequence length="99" mass="11340">MSKIRERRADSTADTYASFLKNQVLPQLGELRLVECDVARLDAFFSRLERARKVVEQLDGLATPRGRAVALPLLRIRLPGWWLRRVLLGHRGSGGEQEW</sequence>
<dbReference type="RefSeq" id="WP_311560455.1">
    <property type="nucleotide sequence ID" value="NZ_JAVREJ010000055.1"/>
</dbReference>
<reference evidence="3" key="1">
    <citation type="submission" date="2023-07" db="EMBL/GenBank/DDBJ databases">
        <title>30 novel species of actinomycetes from the DSMZ collection.</title>
        <authorList>
            <person name="Nouioui I."/>
        </authorList>
    </citation>
    <scope>NUCLEOTIDE SEQUENCE [LARGE SCALE GENOMIC DNA]</scope>
    <source>
        <strain evidence="3">DSM 45834</strain>
    </source>
</reference>
<evidence type="ECO:0000313" key="2">
    <source>
        <dbReference type="EMBL" id="MDT0353945.1"/>
    </source>
</evidence>
<dbReference type="EMBL" id="JAVREJ010000055">
    <property type="protein sequence ID" value="MDT0353945.1"/>
    <property type="molecule type" value="Genomic_DNA"/>
</dbReference>
<keyword evidence="3" id="KW-1185">Reference proteome</keyword>
<comment type="caution">
    <text evidence="2">The sequence shown here is derived from an EMBL/GenBank/DDBJ whole genome shotgun (WGS) entry which is preliminary data.</text>
</comment>
<proteinExistence type="predicted"/>
<organism evidence="2 3">
    <name type="scientific">Pseudonocardia charpentierae</name>
    <dbReference type="NCBI Taxonomy" id="3075545"/>
    <lineage>
        <taxon>Bacteria</taxon>
        <taxon>Bacillati</taxon>
        <taxon>Actinomycetota</taxon>
        <taxon>Actinomycetes</taxon>
        <taxon>Pseudonocardiales</taxon>
        <taxon>Pseudonocardiaceae</taxon>
        <taxon>Pseudonocardia</taxon>
    </lineage>
</organism>
<accession>A0ABU2NIZ6</accession>
<protein>
    <submittedName>
        <fullName evidence="2">Uncharacterized protein</fullName>
    </submittedName>
</protein>
<evidence type="ECO:0000256" key="1">
    <source>
        <dbReference type="ARBA" id="ARBA00023125"/>
    </source>
</evidence>
<gene>
    <name evidence="2" type="ORF">RM445_31140</name>
</gene>
<dbReference type="Proteomes" id="UP001183202">
    <property type="component" value="Unassembled WGS sequence"/>
</dbReference>
<dbReference type="InterPro" id="IPR010998">
    <property type="entry name" value="Integrase_recombinase_N"/>
</dbReference>
<evidence type="ECO:0000313" key="3">
    <source>
        <dbReference type="Proteomes" id="UP001183202"/>
    </source>
</evidence>
<keyword evidence="1" id="KW-0238">DNA-binding</keyword>
<dbReference type="Gene3D" id="1.10.150.130">
    <property type="match status" value="1"/>
</dbReference>
<name>A0ABU2NIZ6_9PSEU</name>